<reference evidence="2 3" key="1">
    <citation type="submission" date="2024-06" db="EMBL/GenBank/DDBJ databases">
        <title>The Natural Products Discovery Center: Release of the First 8490 Sequenced Strains for Exploring Actinobacteria Biosynthetic Diversity.</title>
        <authorList>
            <person name="Kalkreuter E."/>
            <person name="Kautsar S.A."/>
            <person name="Yang D."/>
            <person name="Bader C.D."/>
            <person name="Teijaro C.N."/>
            <person name="Fluegel L."/>
            <person name="Davis C.M."/>
            <person name="Simpson J.R."/>
            <person name="Lauterbach L."/>
            <person name="Steele A.D."/>
            <person name="Gui C."/>
            <person name="Meng S."/>
            <person name="Li G."/>
            <person name="Viehrig K."/>
            <person name="Ye F."/>
            <person name="Su P."/>
            <person name="Kiefer A.F."/>
            <person name="Nichols A."/>
            <person name="Cepeda A.J."/>
            <person name="Yan W."/>
            <person name="Fan B."/>
            <person name="Jiang Y."/>
            <person name="Adhikari A."/>
            <person name="Zheng C.-J."/>
            <person name="Schuster L."/>
            <person name="Cowan T.M."/>
            <person name="Smanski M.J."/>
            <person name="Chevrette M.G."/>
            <person name="De Carvalho L.P.S."/>
            <person name="Shen B."/>
        </authorList>
    </citation>
    <scope>NUCLEOTIDE SEQUENCE [LARGE SCALE GENOMIC DNA]</scope>
    <source>
        <strain evidence="2 3">NPDC046838</strain>
    </source>
</reference>
<feature type="region of interest" description="Disordered" evidence="1">
    <location>
        <begin position="38"/>
        <end position="71"/>
    </location>
</feature>
<dbReference type="Proteomes" id="UP001551176">
    <property type="component" value="Unassembled WGS sequence"/>
</dbReference>
<proteinExistence type="predicted"/>
<name>A0ABV3BEE2_9ACTN</name>
<protein>
    <submittedName>
        <fullName evidence="2">Uncharacterized protein</fullName>
    </submittedName>
</protein>
<evidence type="ECO:0000313" key="2">
    <source>
        <dbReference type="EMBL" id="MEU6819363.1"/>
    </source>
</evidence>
<gene>
    <name evidence="2" type="ORF">ABZ921_01955</name>
</gene>
<sequence>MLAHRKESNSRATLADPLRERISTDARLHLAAGTPDVPHTAARVTAGPACSNPSTTIRARNSRTRGWTDLA</sequence>
<comment type="caution">
    <text evidence="2">The sequence shown here is derived from an EMBL/GenBank/DDBJ whole genome shotgun (WGS) entry which is preliminary data.</text>
</comment>
<keyword evidence="3" id="KW-1185">Reference proteome</keyword>
<organism evidence="2 3">
    <name type="scientific">Streptomyces atriruber</name>
    <dbReference type="NCBI Taxonomy" id="545121"/>
    <lineage>
        <taxon>Bacteria</taxon>
        <taxon>Bacillati</taxon>
        <taxon>Actinomycetota</taxon>
        <taxon>Actinomycetes</taxon>
        <taxon>Kitasatosporales</taxon>
        <taxon>Streptomycetaceae</taxon>
        <taxon>Streptomyces</taxon>
    </lineage>
</organism>
<dbReference type="EMBL" id="JBEYXV010000001">
    <property type="protein sequence ID" value="MEU6819363.1"/>
    <property type="molecule type" value="Genomic_DNA"/>
</dbReference>
<evidence type="ECO:0000256" key="1">
    <source>
        <dbReference type="SAM" id="MobiDB-lite"/>
    </source>
</evidence>
<evidence type="ECO:0000313" key="3">
    <source>
        <dbReference type="Proteomes" id="UP001551176"/>
    </source>
</evidence>
<dbReference type="RefSeq" id="WP_359343530.1">
    <property type="nucleotide sequence ID" value="NZ_JBEYXV010000001.1"/>
</dbReference>
<accession>A0ABV3BEE2</accession>